<dbReference type="EMBL" id="KN834778">
    <property type="protein sequence ID" value="KIK59907.1"/>
    <property type="molecule type" value="Genomic_DNA"/>
</dbReference>
<evidence type="ECO:0000313" key="3">
    <source>
        <dbReference type="Proteomes" id="UP000053593"/>
    </source>
</evidence>
<dbReference type="AlphaFoldDB" id="A0A0D0CMN2"/>
<organism evidence="2 3">
    <name type="scientific">Collybiopsis luxurians FD-317 M1</name>
    <dbReference type="NCBI Taxonomy" id="944289"/>
    <lineage>
        <taxon>Eukaryota</taxon>
        <taxon>Fungi</taxon>
        <taxon>Dikarya</taxon>
        <taxon>Basidiomycota</taxon>
        <taxon>Agaricomycotina</taxon>
        <taxon>Agaricomycetes</taxon>
        <taxon>Agaricomycetidae</taxon>
        <taxon>Agaricales</taxon>
        <taxon>Marasmiineae</taxon>
        <taxon>Omphalotaceae</taxon>
        <taxon>Collybiopsis</taxon>
        <taxon>Collybiopsis luxurians</taxon>
    </lineage>
</organism>
<feature type="transmembrane region" description="Helical" evidence="1">
    <location>
        <begin position="254"/>
        <end position="275"/>
    </location>
</feature>
<feature type="transmembrane region" description="Helical" evidence="1">
    <location>
        <begin position="142"/>
        <end position="165"/>
    </location>
</feature>
<name>A0A0D0CMN2_9AGAR</name>
<dbReference type="HOGENOM" id="CLU_060549_3_0_1"/>
<feature type="transmembrane region" description="Helical" evidence="1">
    <location>
        <begin position="109"/>
        <end position="130"/>
    </location>
</feature>
<sequence>MASGASAVSFDEELALLESEKTLQYASWGTAAIMVWDVLIHIDDDVGLLSLPRSSRIPTIAYFISRFSYLGYSILQPFGNRSSPQSINASSPMFASVQDVQSKCRVSPIAVVLSTVSFIGAVFTLIQFFVRVRAFYPQNRLVPGIFGCLLVLATAGLSFLFVPIVGGPTVICNPTDFIYVVPVASAVTFDSCVFIAISYRIYQISMGFETYLVSRDGLSHHHSPRYQSLKLTLIALWGNNLPSLTRAILREGQFYYLISVILSVAALTLMLDHSLLPPYRLLLSIMYAPLVNITASRVFREVRLGRMREQDLSETGQFPSEVII</sequence>
<protein>
    <submittedName>
        <fullName evidence="2">Uncharacterized protein</fullName>
    </submittedName>
</protein>
<evidence type="ECO:0000256" key="1">
    <source>
        <dbReference type="SAM" id="Phobius"/>
    </source>
</evidence>
<keyword evidence="1" id="KW-1133">Transmembrane helix</keyword>
<proteinExistence type="predicted"/>
<feature type="transmembrane region" description="Helical" evidence="1">
    <location>
        <begin position="281"/>
        <end position="299"/>
    </location>
</feature>
<keyword evidence="1" id="KW-0812">Transmembrane</keyword>
<dbReference type="Proteomes" id="UP000053593">
    <property type="component" value="Unassembled WGS sequence"/>
</dbReference>
<keyword evidence="3" id="KW-1185">Reference proteome</keyword>
<feature type="transmembrane region" description="Helical" evidence="1">
    <location>
        <begin position="177"/>
        <end position="199"/>
    </location>
</feature>
<evidence type="ECO:0000313" key="2">
    <source>
        <dbReference type="EMBL" id="KIK59907.1"/>
    </source>
</evidence>
<gene>
    <name evidence="2" type="ORF">GYMLUDRAFT_245095</name>
</gene>
<accession>A0A0D0CMN2</accession>
<reference evidence="2 3" key="1">
    <citation type="submission" date="2014-04" db="EMBL/GenBank/DDBJ databases">
        <title>Evolutionary Origins and Diversification of the Mycorrhizal Mutualists.</title>
        <authorList>
            <consortium name="DOE Joint Genome Institute"/>
            <consortium name="Mycorrhizal Genomics Consortium"/>
            <person name="Kohler A."/>
            <person name="Kuo A."/>
            <person name="Nagy L.G."/>
            <person name="Floudas D."/>
            <person name="Copeland A."/>
            <person name="Barry K.W."/>
            <person name="Cichocki N."/>
            <person name="Veneault-Fourrey C."/>
            <person name="LaButti K."/>
            <person name="Lindquist E.A."/>
            <person name="Lipzen A."/>
            <person name="Lundell T."/>
            <person name="Morin E."/>
            <person name="Murat C."/>
            <person name="Riley R."/>
            <person name="Ohm R."/>
            <person name="Sun H."/>
            <person name="Tunlid A."/>
            <person name="Henrissat B."/>
            <person name="Grigoriev I.V."/>
            <person name="Hibbett D.S."/>
            <person name="Martin F."/>
        </authorList>
    </citation>
    <scope>NUCLEOTIDE SEQUENCE [LARGE SCALE GENOMIC DNA]</scope>
    <source>
        <strain evidence="2 3">FD-317 M1</strain>
    </source>
</reference>
<keyword evidence="1" id="KW-0472">Membrane</keyword>
<dbReference type="OrthoDB" id="3038990at2759"/>